<feature type="domain" description="Cupin type-2" evidence="1">
    <location>
        <begin position="47"/>
        <end position="116"/>
    </location>
</feature>
<dbReference type="PANTHER" id="PTHR36440:SF1">
    <property type="entry name" value="PUTATIVE (AFU_ORTHOLOGUE AFUA_8G07350)-RELATED"/>
    <property type="match status" value="1"/>
</dbReference>
<geneLocation type="plasmid" evidence="2 3">
    <name>pR24_1</name>
</geneLocation>
<keyword evidence="2" id="KW-0614">Plasmid</keyword>
<sequence length="176" mass="19015">MPNSTSKNLVAHFVNPLDAETLDVMGPQIQLLVEPGADHAPSVMRGTIPPGTVVPLHSHDDPETFIGLSGEAEGLIHSADEFRWVRIQAGDIFHVPGGAKHAFRNRNDTPYVALVVSTSRMAEFFRVVGTPLTLGERAAAISEVQVQEFFEAAARFGYWTGGQGDNAAIGLDLRQK</sequence>
<keyword evidence="3" id="KW-1185">Reference proteome</keyword>
<dbReference type="InterPro" id="IPR053146">
    <property type="entry name" value="QDO-like"/>
</dbReference>
<dbReference type="Pfam" id="PF07883">
    <property type="entry name" value="Cupin_2"/>
    <property type="match status" value="1"/>
</dbReference>
<dbReference type="InterPro" id="IPR014710">
    <property type="entry name" value="RmlC-like_jellyroll"/>
</dbReference>
<dbReference type="RefSeq" id="WP_173945615.1">
    <property type="nucleotide sequence ID" value="NZ_CP102846.1"/>
</dbReference>
<evidence type="ECO:0000313" key="3">
    <source>
        <dbReference type="Proteomes" id="UP001017257"/>
    </source>
</evidence>
<organism evidence="2 3">
    <name type="scientific">Microvirga terrae</name>
    <dbReference type="NCBI Taxonomy" id="2740529"/>
    <lineage>
        <taxon>Bacteria</taxon>
        <taxon>Pseudomonadati</taxon>
        <taxon>Pseudomonadota</taxon>
        <taxon>Alphaproteobacteria</taxon>
        <taxon>Hyphomicrobiales</taxon>
        <taxon>Methylobacteriaceae</taxon>
        <taxon>Microvirga</taxon>
    </lineage>
</organism>
<dbReference type="SUPFAM" id="SSF51182">
    <property type="entry name" value="RmlC-like cupins"/>
    <property type="match status" value="1"/>
</dbReference>
<name>A0ABY5S2C4_9HYPH</name>
<dbReference type="Proteomes" id="UP001017257">
    <property type="component" value="Plasmid pR24_1"/>
</dbReference>
<dbReference type="InterPro" id="IPR013096">
    <property type="entry name" value="Cupin_2"/>
</dbReference>
<dbReference type="Gene3D" id="2.60.120.10">
    <property type="entry name" value="Jelly Rolls"/>
    <property type="match status" value="1"/>
</dbReference>
<reference evidence="2" key="1">
    <citation type="submission" date="2022-08" db="EMBL/GenBank/DDBJ databases">
        <title>Microvirga terrae sp. nov., isolated from soil.</title>
        <authorList>
            <person name="Kim K.H."/>
            <person name="Seo Y.L."/>
            <person name="Kim J.M."/>
            <person name="Lee J.K."/>
            <person name="Han D.M."/>
            <person name="Jeon C.O."/>
        </authorList>
    </citation>
    <scope>NUCLEOTIDE SEQUENCE</scope>
    <source>
        <strain evidence="2">R24</strain>
        <plasmid evidence="2">pR24_1</plasmid>
    </source>
</reference>
<dbReference type="CDD" id="cd02208">
    <property type="entry name" value="cupin_RmlC-like"/>
    <property type="match status" value="1"/>
</dbReference>
<dbReference type="InterPro" id="IPR011051">
    <property type="entry name" value="RmlC_Cupin_sf"/>
</dbReference>
<dbReference type="EMBL" id="CP102846">
    <property type="protein sequence ID" value="UVF22207.1"/>
    <property type="molecule type" value="Genomic_DNA"/>
</dbReference>
<evidence type="ECO:0000313" key="2">
    <source>
        <dbReference type="EMBL" id="UVF22207.1"/>
    </source>
</evidence>
<protein>
    <submittedName>
        <fullName evidence="2">Cupin domain-containing protein</fullName>
    </submittedName>
</protein>
<dbReference type="PANTHER" id="PTHR36440">
    <property type="entry name" value="PUTATIVE (AFU_ORTHOLOGUE AFUA_8G07350)-RELATED"/>
    <property type="match status" value="1"/>
</dbReference>
<evidence type="ECO:0000259" key="1">
    <source>
        <dbReference type="Pfam" id="PF07883"/>
    </source>
</evidence>
<gene>
    <name evidence="2" type="ORF">HPT29_026300</name>
</gene>
<accession>A0ABY5S2C4</accession>
<proteinExistence type="predicted"/>